<accession>A0A3D9ZTH3</accession>
<dbReference type="Pfam" id="PF07690">
    <property type="entry name" value="MFS_1"/>
    <property type="match status" value="1"/>
</dbReference>
<dbReference type="Proteomes" id="UP000256913">
    <property type="component" value="Unassembled WGS sequence"/>
</dbReference>
<dbReference type="GO" id="GO:0005886">
    <property type="term" value="C:plasma membrane"/>
    <property type="evidence" value="ECO:0007669"/>
    <property type="project" value="UniProtKB-SubCell"/>
</dbReference>
<dbReference type="EMBL" id="QUMQ01000001">
    <property type="protein sequence ID" value="REF99752.1"/>
    <property type="molecule type" value="Genomic_DNA"/>
</dbReference>
<dbReference type="PANTHER" id="PTHR23517">
    <property type="entry name" value="RESISTANCE PROTEIN MDTM, PUTATIVE-RELATED-RELATED"/>
    <property type="match status" value="1"/>
</dbReference>
<dbReference type="Gene3D" id="1.20.1250.20">
    <property type="entry name" value="MFS general substrate transporter like domains"/>
    <property type="match status" value="1"/>
</dbReference>
<feature type="region of interest" description="Disordered" evidence="7">
    <location>
        <begin position="409"/>
        <end position="457"/>
    </location>
</feature>
<organism evidence="10 11">
    <name type="scientific">Asanoa ferruginea</name>
    <dbReference type="NCBI Taxonomy" id="53367"/>
    <lineage>
        <taxon>Bacteria</taxon>
        <taxon>Bacillati</taxon>
        <taxon>Actinomycetota</taxon>
        <taxon>Actinomycetes</taxon>
        <taxon>Micromonosporales</taxon>
        <taxon>Micromonosporaceae</taxon>
        <taxon>Asanoa</taxon>
    </lineage>
</organism>
<dbReference type="RefSeq" id="WP_116070891.1">
    <property type="nucleotide sequence ID" value="NZ_BONB01000122.1"/>
</dbReference>
<dbReference type="AlphaFoldDB" id="A0A3D9ZTH3"/>
<feature type="transmembrane region" description="Helical" evidence="8">
    <location>
        <begin position="353"/>
        <end position="376"/>
    </location>
</feature>
<dbReference type="InterPro" id="IPR050171">
    <property type="entry name" value="MFS_Transporters"/>
</dbReference>
<proteinExistence type="predicted"/>
<evidence type="ECO:0000256" key="3">
    <source>
        <dbReference type="ARBA" id="ARBA00022475"/>
    </source>
</evidence>
<keyword evidence="5 8" id="KW-1133">Transmembrane helix</keyword>
<gene>
    <name evidence="10" type="ORF">DFJ67_5796</name>
</gene>
<dbReference type="SUPFAM" id="SSF103473">
    <property type="entry name" value="MFS general substrate transporter"/>
    <property type="match status" value="1"/>
</dbReference>
<dbReference type="InterPro" id="IPR036259">
    <property type="entry name" value="MFS_trans_sf"/>
</dbReference>
<feature type="transmembrane region" description="Helical" evidence="8">
    <location>
        <begin position="136"/>
        <end position="159"/>
    </location>
</feature>
<evidence type="ECO:0000256" key="8">
    <source>
        <dbReference type="SAM" id="Phobius"/>
    </source>
</evidence>
<comment type="subcellular location">
    <subcellularLocation>
        <location evidence="1">Cell membrane</location>
        <topology evidence="1">Multi-pass membrane protein</topology>
    </subcellularLocation>
</comment>
<dbReference type="InterPro" id="IPR020846">
    <property type="entry name" value="MFS_dom"/>
</dbReference>
<evidence type="ECO:0000256" key="7">
    <source>
        <dbReference type="SAM" id="MobiDB-lite"/>
    </source>
</evidence>
<evidence type="ECO:0000256" key="5">
    <source>
        <dbReference type="ARBA" id="ARBA00022989"/>
    </source>
</evidence>
<feature type="transmembrane region" description="Helical" evidence="8">
    <location>
        <begin position="43"/>
        <end position="66"/>
    </location>
</feature>
<comment type="caution">
    <text evidence="10">The sequence shown here is derived from an EMBL/GenBank/DDBJ whole genome shotgun (WGS) entry which is preliminary data.</text>
</comment>
<evidence type="ECO:0000259" key="9">
    <source>
        <dbReference type="PROSITE" id="PS50850"/>
    </source>
</evidence>
<evidence type="ECO:0000256" key="2">
    <source>
        <dbReference type="ARBA" id="ARBA00022448"/>
    </source>
</evidence>
<feature type="transmembrane region" description="Helical" evidence="8">
    <location>
        <begin position="165"/>
        <end position="186"/>
    </location>
</feature>
<evidence type="ECO:0000256" key="6">
    <source>
        <dbReference type="ARBA" id="ARBA00023136"/>
    </source>
</evidence>
<dbReference type="OrthoDB" id="4109786at2"/>
<keyword evidence="2" id="KW-0813">Transport</keyword>
<protein>
    <submittedName>
        <fullName evidence="10">Putative MFS family arabinose efflux permease</fullName>
    </submittedName>
</protein>
<feature type="transmembrane region" description="Helical" evidence="8">
    <location>
        <begin position="382"/>
        <end position="402"/>
    </location>
</feature>
<feature type="transmembrane region" description="Helical" evidence="8">
    <location>
        <begin position="313"/>
        <end position="333"/>
    </location>
</feature>
<feature type="transmembrane region" description="Helical" evidence="8">
    <location>
        <begin position="286"/>
        <end position="307"/>
    </location>
</feature>
<keyword evidence="11" id="KW-1185">Reference proteome</keyword>
<keyword evidence="4 8" id="KW-0812">Transmembrane</keyword>
<dbReference type="InterPro" id="IPR011701">
    <property type="entry name" value="MFS"/>
</dbReference>
<feature type="transmembrane region" description="Helical" evidence="8">
    <location>
        <begin position="256"/>
        <end position="274"/>
    </location>
</feature>
<evidence type="ECO:0000256" key="4">
    <source>
        <dbReference type="ARBA" id="ARBA00022692"/>
    </source>
</evidence>
<reference evidence="10 11" key="1">
    <citation type="submission" date="2018-08" db="EMBL/GenBank/DDBJ databases">
        <title>Sequencing the genomes of 1000 actinobacteria strains.</title>
        <authorList>
            <person name="Klenk H.-P."/>
        </authorList>
    </citation>
    <scope>NUCLEOTIDE SEQUENCE [LARGE SCALE GENOMIC DNA]</scope>
    <source>
        <strain evidence="10 11">DSM 44099</strain>
    </source>
</reference>
<dbReference type="PRINTS" id="PR01035">
    <property type="entry name" value="TCRTETA"/>
</dbReference>
<evidence type="ECO:0000313" key="10">
    <source>
        <dbReference type="EMBL" id="REF99752.1"/>
    </source>
</evidence>
<dbReference type="PANTHER" id="PTHR23517:SF2">
    <property type="entry name" value="MULTIDRUG RESISTANCE PROTEIN MDTH"/>
    <property type="match status" value="1"/>
</dbReference>
<sequence>MLRDVLPHRPEARRLLAATFFSATGRGLTLPFMFIYLTKVRDIPSGTAGLIIAWLAVCALTIGPIGGWAVDRYGARRVLLPLLLVEAAGVGSVGFADTAWHALLSVTLIGAGTGVVWAANNTILSSVTDGLERQKTFGLSFALLNLGIGTGTVIAGAIVDLDRPGTFQLIYLIDAVLYLVPFINLLTMRGVGRRIVSADPTPTQQRQPGYREVFAHRGFRRLLAFSIVLTISGYAQIEVGFTAFSIDVAHVGPQTVAYAFTANTLVIVLAQLFVVRLIQGRSRTRLLSLVGVIMAASWLVLGVAGAVDGRNLAISAVAVIACAAVFAFGETLLSPISPTLLNALATDELRGRFNALGSMVWGISGIVGPITAAPLIGGGHSTIWLGLTVAGCLTAALLSASLRKVITADQDGRGGPAATDDTTTLAPTALEANVAPPPPTDGRDLPATSRRAVPDRS</sequence>
<name>A0A3D9ZTH3_9ACTN</name>
<feature type="transmembrane region" description="Helical" evidence="8">
    <location>
        <begin position="102"/>
        <end position="124"/>
    </location>
</feature>
<keyword evidence="6 8" id="KW-0472">Membrane</keyword>
<dbReference type="InterPro" id="IPR001958">
    <property type="entry name" value="Tet-R_TetA/multi-R_MdtG-like"/>
</dbReference>
<evidence type="ECO:0000256" key="1">
    <source>
        <dbReference type="ARBA" id="ARBA00004651"/>
    </source>
</evidence>
<dbReference type="PROSITE" id="PS50850">
    <property type="entry name" value="MFS"/>
    <property type="match status" value="1"/>
</dbReference>
<feature type="transmembrane region" description="Helical" evidence="8">
    <location>
        <begin position="15"/>
        <end position="37"/>
    </location>
</feature>
<feature type="domain" description="Major facilitator superfamily (MFS) profile" evidence="9">
    <location>
        <begin position="11"/>
        <end position="403"/>
    </location>
</feature>
<keyword evidence="3" id="KW-1003">Cell membrane</keyword>
<feature type="compositionally biased region" description="Low complexity" evidence="7">
    <location>
        <begin position="416"/>
        <end position="430"/>
    </location>
</feature>
<dbReference type="GO" id="GO:0022857">
    <property type="term" value="F:transmembrane transporter activity"/>
    <property type="evidence" value="ECO:0007669"/>
    <property type="project" value="InterPro"/>
</dbReference>
<evidence type="ECO:0000313" key="11">
    <source>
        <dbReference type="Proteomes" id="UP000256913"/>
    </source>
</evidence>
<feature type="transmembrane region" description="Helical" evidence="8">
    <location>
        <begin position="222"/>
        <end position="244"/>
    </location>
</feature>